<protein>
    <recommendedName>
        <fullName evidence="4">Serine/threonine protein kinase</fullName>
    </recommendedName>
</protein>
<dbReference type="InterPro" id="IPR011009">
    <property type="entry name" value="Kinase-like_dom_sf"/>
</dbReference>
<evidence type="ECO:0008006" key="4">
    <source>
        <dbReference type="Google" id="ProtNLM"/>
    </source>
</evidence>
<name>A0A650M7F6_9CLOT</name>
<reference evidence="1" key="2">
    <citation type="submission" date="2021-10" db="EMBL/GenBank/DDBJ databases">
        <authorList>
            <person name="Mesa V."/>
        </authorList>
    </citation>
    <scope>NUCLEOTIDE SEQUENCE</scope>
    <source>
        <strain evidence="1">CC3_PB</strain>
    </source>
</reference>
<accession>A0A650M7F6</accession>
<dbReference type="SUPFAM" id="SSF56112">
    <property type="entry name" value="Protein kinase-like (PK-like)"/>
    <property type="match status" value="1"/>
</dbReference>
<dbReference type="RefSeq" id="WP_159115916.1">
    <property type="nucleotide sequence ID" value="NZ_CAKJVE010000004.1"/>
</dbReference>
<dbReference type="Proteomes" id="UP000789738">
    <property type="component" value="Unassembled WGS sequence"/>
</dbReference>
<gene>
    <name evidence="1" type="ORF">CNEO_44318</name>
    <name evidence="2" type="ORF">CNEONATNEC25_01288</name>
</gene>
<proteinExistence type="predicted"/>
<evidence type="ECO:0000313" key="2">
    <source>
        <dbReference type="EMBL" id="VCT83691.1"/>
    </source>
</evidence>
<evidence type="ECO:0000313" key="1">
    <source>
        <dbReference type="EMBL" id="CAG9709648.1"/>
    </source>
</evidence>
<reference evidence="2 3" key="1">
    <citation type="submission" date="2018-06" db="EMBL/GenBank/DDBJ databases">
        <authorList>
            <consortium name="IHU Genomes"/>
        </authorList>
    </citation>
    <scope>NUCLEOTIDE SEQUENCE [LARGE SCALE GENOMIC DNA]</scope>
    <source>
        <strain evidence="2 3">NEC25</strain>
    </source>
</reference>
<dbReference type="AlphaFoldDB" id="A0A650M7F6"/>
<sequence length="180" mass="21579">MDIMKVNNNEFQILKLLGKGKGGYSYLATDGAHKYVLKQIHHEPCDYYEFGNKVESEINDYKNLNKIGIRIPKMLDVDIENERILKEYIHGDTIYNLVLEDKMCEIYLDQIKEMCNLLYKSNTNIDYFPTNFIVQDDLIWYIDYECNNYMSEWNFENWGIKYWSKTPEFLEYDSAHKSEK</sequence>
<organism evidence="2 3">
    <name type="scientific">Clostridium neonatale</name>
    <dbReference type="NCBI Taxonomy" id="137838"/>
    <lineage>
        <taxon>Bacteria</taxon>
        <taxon>Bacillati</taxon>
        <taxon>Bacillota</taxon>
        <taxon>Clostridia</taxon>
        <taxon>Eubacteriales</taxon>
        <taxon>Clostridiaceae</taxon>
        <taxon>Clostridium</taxon>
    </lineage>
</organism>
<dbReference type="Proteomes" id="UP000431451">
    <property type="component" value="Unassembled WGS sequence"/>
</dbReference>
<evidence type="ECO:0000313" key="3">
    <source>
        <dbReference type="Proteomes" id="UP000431451"/>
    </source>
</evidence>
<dbReference type="EMBL" id="UWJD01000001">
    <property type="protein sequence ID" value="VCT83691.1"/>
    <property type="molecule type" value="Genomic_DNA"/>
</dbReference>
<dbReference type="EMBL" id="CAKJVE010000004">
    <property type="protein sequence ID" value="CAG9709648.1"/>
    <property type="molecule type" value="Genomic_DNA"/>
</dbReference>